<keyword evidence="2" id="KW-0158">Chromosome</keyword>
<dbReference type="GO" id="GO:0032210">
    <property type="term" value="P:regulation of telomere maintenance via telomerase"/>
    <property type="evidence" value="ECO:0007669"/>
    <property type="project" value="TreeGrafter"/>
</dbReference>
<feature type="compositionally biased region" description="Low complexity" evidence="5">
    <location>
        <begin position="439"/>
        <end position="449"/>
    </location>
</feature>
<comment type="subcellular location">
    <subcellularLocation>
        <location evidence="1">Chromosome</location>
        <location evidence="1">Telomere</location>
    </subcellularLocation>
</comment>
<dbReference type="Proteomes" id="UP000310158">
    <property type="component" value="Unassembled WGS sequence"/>
</dbReference>
<dbReference type="GO" id="GO:0016233">
    <property type="term" value="P:telomere capping"/>
    <property type="evidence" value="ECO:0007669"/>
    <property type="project" value="TreeGrafter"/>
</dbReference>
<organism evidence="7 8">
    <name type="scientific">Bondarzewia mesenterica</name>
    <dbReference type="NCBI Taxonomy" id="1095465"/>
    <lineage>
        <taxon>Eukaryota</taxon>
        <taxon>Fungi</taxon>
        <taxon>Dikarya</taxon>
        <taxon>Basidiomycota</taxon>
        <taxon>Agaricomycotina</taxon>
        <taxon>Agaricomycetes</taxon>
        <taxon>Russulales</taxon>
        <taxon>Bondarzewiaceae</taxon>
        <taxon>Bondarzewia</taxon>
    </lineage>
</organism>
<reference evidence="7 8" key="1">
    <citation type="submission" date="2019-02" db="EMBL/GenBank/DDBJ databases">
        <title>Genome sequencing of the rare red list fungi Bondarzewia mesenterica.</title>
        <authorList>
            <person name="Buettner E."/>
            <person name="Kellner H."/>
        </authorList>
    </citation>
    <scope>NUCLEOTIDE SEQUENCE [LARGE SCALE GENOMIC DNA]</scope>
    <source>
        <strain evidence="7 8">DSM 108281</strain>
    </source>
</reference>
<comment type="caution">
    <text evidence="7">The sequence shown here is derived from an EMBL/GenBank/DDBJ whole genome shotgun (WGS) entry which is preliminary data.</text>
</comment>
<dbReference type="GO" id="GO:0000783">
    <property type="term" value="C:nuclear telomere cap complex"/>
    <property type="evidence" value="ECO:0007669"/>
    <property type="project" value="TreeGrafter"/>
</dbReference>
<dbReference type="InterPro" id="IPR011564">
    <property type="entry name" value="Telomer_end-bd_POT1/Cdc13"/>
</dbReference>
<sequence>MKRAAPKDANRASKRLKSTKGSSSTFRTRRTASELQTRKPSDGDYIVAKISMIFARLNLYRLYVCNGDDDEFTKNIAKVDLQVEGSWTNRLQLIMGDELLIALKGTQIIKSNKTKASGMLPIILTYSDGIAVKILNRKGAPQDRDKIIEYWTAKKPVQQVSVTALTKRNQNADDFDWYATPADLPALPPTVLGNESDSTAVDRVAGSSSRDSNRSPTVTRSSPVVGSFKNSDSIQPPSVAGMRRTEQGEESTKDIVMASAEYSPLPDAHISAPRLAKVEPLALDAGAPSAERPSSSMNLDPPDSGPDPPQLSLPQMKTSELMDTIPRNPGDAFGPEENKPAAVSLPSISDSHPTAVGSGSSVGQGQNVGGDRDIRAMKGKPRRERRRELKQQGKRSVTAPAPASSVPPPAPPEAYLAPSIPVAESSVSPAAPSEPPPATSTTASSDVSPGPMQAVVVDIGQVRRQIALAGGPLQDHPQSGPSCASTSSNPPINSEAPSSAAQDPAQDSALAIKVGLQTLDGYYTPLAELQAGKTVSIIAVVTSAREIGQTRRGDFSQCLTLLDPSNLDSHGDYFSMLTEGIKMNCFAKKCKEWVPMPNEGDVAICRKLKISEFNGRITATGYADTFRWALFDAVKGQPKEVDASNGDDGRGYNIAPFWTPSADELVYCAQLASWWKGIQKKRKEAMGVQEDERASADM</sequence>
<evidence type="ECO:0000256" key="4">
    <source>
        <dbReference type="ARBA" id="ARBA00023125"/>
    </source>
</evidence>
<dbReference type="InterPro" id="IPR012340">
    <property type="entry name" value="NA-bd_OB-fold"/>
</dbReference>
<dbReference type="AlphaFoldDB" id="A0A4S4LZG1"/>
<evidence type="ECO:0000313" key="7">
    <source>
        <dbReference type="EMBL" id="THH17537.1"/>
    </source>
</evidence>
<dbReference type="PANTHER" id="PTHR14513">
    <property type="entry name" value="PROTECTION OF TELOMERES 1"/>
    <property type="match status" value="1"/>
</dbReference>
<dbReference type="Gene3D" id="2.40.50.140">
    <property type="entry name" value="Nucleic acid-binding proteins"/>
    <property type="match status" value="1"/>
</dbReference>
<dbReference type="GO" id="GO:0098505">
    <property type="term" value="F:G-rich strand telomeric DNA binding"/>
    <property type="evidence" value="ECO:0007669"/>
    <property type="project" value="TreeGrafter"/>
</dbReference>
<evidence type="ECO:0000313" key="8">
    <source>
        <dbReference type="Proteomes" id="UP000310158"/>
    </source>
</evidence>
<dbReference type="SUPFAM" id="SSF50249">
    <property type="entry name" value="Nucleic acid-binding proteins"/>
    <property type="match status" value="1"/>
</dbReference>
<feature type="domain" description="Telomeric single stranded DNA binding POT1/Cdc13" evidence="6">
    <location>
        <begin position="523"/>
        <end position="673"/>
    </location>
</feature>
<dbReference type="OrthoDB" id="2186770at2759"/>
<feature type="compositionally biased region" description="Basic and acidic residues" evidence="5">
    <location>
        <begin position="1"/>
        <end position="11"/>
    </location>
</feature>
<feature type="region of interest" description="Disordered" evidence="5">
    <location>
        <begin position="1"/>
        <end position="37"/>
    </location>
</feature>
<protein>
    <recommendedName>
        <fullName evidence="6">Telomeric single stranded DNA binding POT1/Cdc13 domain-containing protein</fullName>
    </recommendedName>
</protein>
<proteinExistence type="predicted"/>
<feature type="compositionally biased region" description="Polar residues" evidence="5">
    <location>
        <begin position="476"/>
        <end position="492"/>
    </location>
</feature>
<evidence type="ECO:0000259" key="6">
    <source>
        <dbReference type="Pfam" id="PF02765"/>
    </source>
</evidence>
<accession>A0A4S4LZG1</accession>
<keyword evidence="3" id="KW-0779">Telomere</keyword>
<feature type="region of interest" description="Disordered" evidence="5">
    <location>
        <begin position="471"/>
        <end position="505"/>
    </location>
</feature>
<feature type="region of interest" description="Disordered" evidence="5">
    <location>
        <begin position="285"/>
        <end position="450"/>
    </location>
</feature>
<dbReference type="InterPro" id="IPR028389">
    <property type="entry name" value="POT1"/>
</dbReference>
<gene>
    <name evidence="7" type="ORF">EW146_g3312</name>
</gene>
<keyword evidence="4" id="KW-0238">DNA-binding</keyword>
<evidence type="ECO:0000256" key="5">
    <source>
        <dbReference type="SAM" id="MobiDB-lite"/>
    </source>
</evidence>
<feature type="compositionally biased region" description="Polar residues" evidence="5">
    <location>
        <begin position="206"/>
        <end position="236"/>
    </location>
</feature>
<dbReference type="GO" id="GO:0010521">
    <property type="term" value="F:telomerase inhibitor activity"/>
    <property type="evidence" value="ECO:0007669"/>
    <property type="project" value="TreeGrafter"/>
</dbReference>
<dbReference type="PANTHER" id="PTHR14513:SF0">
    <property type="entry name" value="PROTECTION OF TELOMERES PROTEIN 1"/>
    <property type="match status" value="1"/>
</dbReference>
<evidence type="ECO:0000256" key="1">
    <source>
        <dbReference type="ARBA" id="ARBA00004574"/>
    </source>
</evidence>
<dbReference type="EMBL" id="SGPL01000107">
    <property type="protein sequence ID" value="THH17537.1"/>
    <property type="molecule type" value="Genomic_DNA"/>
</dbReference>
<evidence type="ECO:0000256" key="3">
    <source>
        <dbReference type="ARBA" id="ARBA00022895"/>
    </source>
</evidence>
<feature type="region of interest" description="Disordered" evidence="5">
    <location>
        <begin position="186"/>
        <end position="251"/>
    </location>
</feature>
<evidence type="ECO:0000256" key="2">
    <source>
        <dbReference type="ARBA" id="ARBA00022454"/>
    </source>
</evidence>
<name>A0A4S4LZG1_9AGAM</name>
<feature type="compositionally biased region" description="Low complexity" evidence="5">
    <location>
        <begin position="413"/>
        <end position="431"/>
    </location>
</feature>
<dbReference type="Pfam" id="PF02765">
    <property type="entry name" value="POT1"/>
    <property type="match status" value="1"/>
</dbReference>
<keyword evidence="8" id="KW-1185">Reference proteome</keyword>
<feature type="compositionally biased region" description="Low complexity" evidence="5">
    <location>
        <begin position="496"/>
        <end position="505"/>
    </location>
</feature>